<protein>
    <submittedName>
        <fullName evidence="1">F-box incomplete domain containing protein</fullName>
    </submittedName>
</protein>
<proteinExistence type="predicted"/>
<dbReference type="GeneID" id="16606842"/>
<dbReference type="InterPro" id="IPR036047">
    <property type="entry name" value="F-box-like_dom_sf"/>
</dbReference>
<organism evidence="1 2">
    <name type="scientific">Pandoravirus salinus</name>
    <dbReference type="NCBI Taxonomy" id="1349410"/>
    <lineage>
        <taxon>Viruses</taxon>
        <taxon>Pandoravirus</taxon>
    </lineage>
</organism>
<evidence type="ECO:0000313" key="1">
    <source>
        <dbReference type="EMBL" id="AGO85055.1"/>
    </source>
</evidence>
<evidence type="ECO:0000313" key="2">
    <source>
        <dbReference type="Proteomes" id="UP000204584"/>
    </source>
</evidence>
<keyword evidence="2" id="KW-1185">Reference proteome</keyword>
<dbReference type="Gene3D" id="1.20.1280.50">
    <property type="match status" value="1"/>
</dbReference>
<gene>
    <name evidence="1" type="ORF">psal_cds_926</name>
</gene>
<dbReference type="Proteomes" id="UP000204584">
    <property type="component" value="Segment"/>
</dbReference>
<dbReference type="RefSeq" id="YP_008438129.1">
    <property type="nucleotide sequence ID" value="NC_022098.1"/>
</dbReference>
<dbReference type="KEGG" id="vg:16606842"/>
<sequence>MDGESTEERHRSKRARTDDATVRRVRRQWDAVSAVCRQRRRLQTQESLHTVWDALSDEAVWCVLVVCAQRDICALAGTCHRMHRLCTDDALWRHIYRRDFPPCRGACLLTLGDEVSRSPLSPLDHAQRRLDRLLSQDGDLSAPDPLEVCMWTVDRLTTGAICDDVSHCVHHWPDVISARGHRWACASMVPLASRSAPQRRFYPVGATDAQGTIVGCCKARSASLYDRECDNDEEDPYESEYAAPYRGEVEIRNSRFIAHGMGTVSGNHKSRGLPWVCRSGAWSHGRDHLQGPCASWQRAVGQPETVVFVHSSGRDVLRHGDTRCDSVCGVGVLLSSDGAVAVGCLCHYDGDPQKGSTRLALIAHGADRAEPCTGSVTAMTTGASLRRVANYLSGARRSKSIDGTGLLRTPSQRVAFVGSFAKGEPHIGKTWDVDGRLLYAGSFKYNALDHGTLYATDGRTLRGSWVRGWRDVDSPAYRIPATHVTVSHPDGATVLWNNWMRVDGRTRPRVADFWWTSTPGDTTGVERPWPSADWDVFVLQPDRTQRTRAPARPLLAEAGLGVARSTHLLHADEITDDLAFWPRPNPDDGPRPHLDDTLAFLARMVPTRPRWVRCPSIVRAMYAPL</sequence>
<name>S4W421_9VIRU</name>
<reference evidence="1 2" key="1">
    <citation type="journal article" date="2013" name="Science">
        <title>Pandoraviruses: amoeba viruses with genomes up to 2.5 Mb reaching that of parasitic eukaryotes.</title>
        <authorList>
            <person name="Philippe N."/>
            <person name="Legendre M."/>
            <person name="Doutre G."/>
            <person name="Coute Y."/>
            <person name="Poirot O."/>
            <person name="Lescot M."/>
            <person name="Arslan D."/>
            <person name="Seltzer V."/>
            <person name="Bertaux L."/>
            <person name="Bruley C."/>
            <person name="Garin J."/>
            <person name="Claverie J.M."/>
            <person name="Abergel C."/>
        </authorList>
    </citation>
    <scope>NUCLEOTIDE SEQUENCE [LARGE SCALE GENOMIC DNA]</scope>
</reference>
<dbReference type="SUPFAM" id="SSF81383">
    <property type="entry name" value="F-box domain"/>
    <property type="match status" value="1"/>
</dbReference>
<dbReference type="SUPFAM" id="SSF82185">
    <property type="entry name" value="Histone H3 K4-specific methyltransferase SET7/9 N-terminal domain"/>
    <property type="match status" value="1"/>
</dbReference>
<accession>S4W421</accession>
<dbReference type="EMBL" id="KC977571">
    <property type="protein sequence ID" value="AGO85055.1"/>
    <property type="molecule type" value="Genomic_DNA"/>
</dbReference>